<organism evidence="2 3">
    <name type="scientific">Micromonospora zamorensis</name>
    <dbReference type="NCBI Taxonomy" id="709883"/>
    <lineage>
        <taxon>Bacteria</taxon>
        <taxon>Bacillati</taxon>
        <taxon>Actinomycetota</taxon>
        <taxon>Actinomycetes</taxon>
        <taxon>Micromonosporales</taxon>
        <taxon>Micromonosporaceae</taxon>
        <taxon>Micromonospora</taxon>
    </lineage>
</organism>
<evidence type="ECO:0000313" key="3">
    <source>
        <dbReference type="Proteomes" id="UP001346877"/>
    </source>
</evidence>
<proteinExistence type="predicted"/>
<name>A0ABZ1PJU7_9ACTN</name>
<accession>A0ABZ1PJU7</accession>
<keyword evidence="3" id="KW-1185">Reference proteome</keyword>
<sequence>MISNDPAGGAQGGRRWTALLMEPMSRPIRSAARPALAPDNKENTS</sequence>
<gene>
    <name evidence="2" type="ORF">OG375_05130</name>
</gene>
<protein>
    <submittedName>
        <fullName evidence="2">Uncharacterized protein</fullName>
    </submittedName>
</protein>
<dbReference type="Proteomes" id="UP001346877">
    <property type="component" value="Chromosome"/>
</dbReference>
<dbReference type="RefSeq" id="WP_328373114.1">
    <property type="nucleotide sequence ID" value="NZ_CP107936.1"/>
</dbReference>
<evidence type="ECO:0000313" key="2">
    <source>
        <dbReference type="EMBL" id="WUI83729.1"/>
    </source>
</evidence>
<feature type="region of interest" description="Disordered" evidence="1">
    <location>
        <begin position="22"/>
        <end position="45"/>
    </location>
</feature>
<reference evidence="2 3" key="1">
    <citation type="submission" date="2022-10" db="EMBL/GenBank/DDBJ databases">
        <title>The complete genomes of actinobacterial strains from the NBC collection.</title>
        <authorList>
            <person name="Joergensen T.S."/>
            <person name="Alvarez Arevalo M."/>
            <person name="Sterndorff E.B."/>
            <person name="Faurdal D."/>
            <person name="Vuksanovic O."/>
            <person name="Mourched A.-S."/>
            <person name="Charusanti P."/>
            <person name="Shaw S."/>
            <person name="Blin K."/>
            <person name="Weber T."/>
        </authorList>
    </citation>
    <scope>NUCLEOTIDE SEQUENCE [LARGE SCALE GENOMIC DNA]</scope>
    <source>
        <strain evidence="2 3">NBC_00396</strain>
    </source>
</reference>
<dbReference type="EMBL" id="CP107941">
    <property type="protein sequence ID" value="WUI83729.1"/>
    <property type="molecule type" value="Genomic_DNA"/>
</dbReference>
<evidence type="ECO:0000256" key="1">
    <source>
        <dbReference type="SAM" id="MobiDB-lite"/>
    </source>
</evidence>